<dbReference type="Gene3D" id="3.40.50.720">
    <property type="entry name" value="NAD(P)-binding Rossmann-like Domain"/>
    <property type="match status" value="1"/>
</dbReference>
<dbReference type="SUPFAM" id="SSF51735">
    <property type="entry name" value="NAD(P)-binding Rossmann-fold domains"/>
    <property type="match status" value="1"/>
</dbReference>
<accession>A0A2S0N6J6</accession>
<evidence type="ECO:0000259" key="1">
    <source>
        <dbReference type="Pfam" id="PF01370"/>
    </source>
</evidence>
<dbReference type="InterPro" id="IPR051783">
    <property type="entry name" value="NAD(P)-dependent_oxidoreduct"/>
</dbReference>
<keyword evidence="3" id="KW-1185">Reference proteome</keyword>
<name>A0A2S0N6J6_9HYPH</name>
<gene>
    <name evidence="2" type="ORF">C6569_01040</name>
</gene>
<organism evidence="2 3">
    <name type="scientific">Phreatobacter cathodiphilus</name>
    <dbReference type="NCBI Taxonomy" id="1868589"/>
    <lineage>
        <taxon>Bacteria</taxon>
        <taxon>Pseudomonadati</taxon>
        <taxon>Pseudomonadota</taxon>
        <taxon>Alphaproteobacteria</taxon>
        <taxon>Hyphomicrobiales</taxon>
        <taxon>Phreatobacteraceae</taxon>
        <taxon>Phreatobacter</taxon>
    </lineage>
</organism>
<proteinExistence type="predicted"/>
<feature type="domain" description="NAD-dependent epimerase/dehydratase" evidence="1">
    <location>
        <begin position="1"/>
        <end position="213"/>
    </location>
</feature>
<evidence type="ECO:0000313" key="2">
    <source>
        <dbReference type="EMBL" id="AVO43770.1"/>
    </source>
</evidence>
<dbReference type="EMBL" id="CP027668">
    <property type="protein sequence ID" value="AVO43770.1"/>
    <property type="molecule type" value="Genomic_DNA"/>
</dbReference>
<dbReference type="Proteomes" id="UP000237889">
    <property type="component" value="Chromosome"/>
</dbReference>
<sequence>MIVTGAAGLLGNTVLRAAAARGLSATAWLRGRAGEAALAGLDLPVAHGDLATDSLEKIVEKAGIVVHCAARVAIGSTGGEASRRDNVVATQRLASACRAAGARLIHVSTVDTLAWGTRKEPGDETPAAPHPRDTTYAATKRLAEAAVLAEMERGLAATIVHPGFLLGPWDWKPSSGRLLLAAVRGPFALAPPGGNDFCHAGAVAEAILSLAAAPPPSPRYVLSGEALTYAEAFRLMRRAAGRASRVVEAPAALVRAAGRAGDLWGRIAGREPELNGAAAEVACMPHHFSSALAIREIGYRPRPAVEAMREAWTWFVERGYA</sequence>
<dbReference type="KEGG" id="phr:C6569_01040"/>
<dbReference type="RefSeq" id="WP_106747100.1">
    <property type="nucleotide sequence ID" value="NZ_CP027668.1"/>
</dbReference>
<dbReference type="PANTHER" id="PTHR48079:SF6">
    <property type="entry name" value="NAD(P)-BINDING DOMAIN-CONTAINING PROTEIN-RELATED"/>
    <property type="match status" value="1"/>
</dbReference>
<evidence type="ECO:0000313" key="3">
    <source>
        <dbReference type="Proteomes" id="UP000237889"/>
    </source>
</evidence>
<protein>
    <recommendedName>
        <fullName evidence="1">NAD-dependent epimerase/dehydratase domain-containing protein</fullName>
    </recommendedName>
</protein>
<dbReference type="GO" id="GO:0005737">
    <property type="term" value="C:cytoplasm"/>
    <property type="evidence" value="ECO:0007669"/>
    <property type="project" value="TreeGrafter"/>
</dbReference>
<dbReference type="PANTHER" id="PTHR48079">
    <property type="entry name" value="PROTEIN YEEZ"/>
    <property type="match status" value="1"/>
</dbReference>
<reference evidence="2 3" key="1">
    <citation type="submission" date="2018-03" db="EMBL/GenBank/DDBJ databases">
        <title>Genome sequencing of Phreatobacter sp.</title>
        <authorList>
            <person name="Kim S.-J."/>
            <person name="Heo J."/>
            <person name="Kwon S.-W."/>
        </authorList>
    </citation>
    <scope>NUCLEOTIDE SEQUENCE [LARGE SCALE GENOMIC DNA]</scope>
    <source>
        <strain evidence="2 3">S-12</strain>
    </source>
</reference>
<dbReference type="InterPro" id="IPR036291">
    <property type="entry name" value="NAD(P)-bd_dom_sf"/>
</dbReference>
<dbReference type="GO" id="GO:0004029">
    <property type="term" value="F:aldehyde dehydrogenase (NAD+) activity"/>
    <property type="evidence" value="ECO:0007669"/>
    <property type="project" value="TreeGrafter"/>
</dbReference>
<dbReference type="Pfam" id="PF01370">
    <property type="entry name" value="Epimerase"/>
    <property type="match status" value="1"/>
</dbReference>
<dbReference type="OrthoDB" id="9801785at2"/>
<dbReference type="InterPro" id="IPR001509">
    <property type="entry name" value="Epimerase_deHydtase"/>
</dbReference>
<dbReference type="AlphaFoldDB" id="A0A2S0N6J6"/>